<dbReference type="InterPro" id="IPR017871">
    <property type="entry name" value="ABC_transporter-like_CS"/>
</dbReference>
<evidence type="ECO:0000313" key="6">
    <source>
        <dbReference type="EMBL" id="GHO45060.1"/>
    </source>
</evidence>
<dbReference type="EMBL" id="BNJF01000001">
    <property type="protein sequence ID" value="GHO45060.1"/>
    <property type="molecule type" value="Genomic_DNA"/>
</dbReference>
<gene>
    <name evidence="6" type="ORF">KSX_32230</name>
</gene>
<dbReference type="InterPro" id="IPR027417">
    <property type="entry name" value="P-loop_NTPase"/>
</dbReference>
<accession>A0A8J3I1H7</accession>
<proteinExistence type="inferred from homology"/>
<evidence type="ECO:0000256" key="1">
    <source>
        <dbReference type="ARBA" id="ARBA00005417"/>
    </source>
</evidence>
<dbReference type="GO" id="GO:0055085">
    <property type="term" value="P:transmembrane transport"/>
    <property type="evidence" value="ECO:0007669"/>
    <property type="project" value="UniProtKB-ARBA"/>
</dbReference>
<dbReference type="PANTHER" id="PTHR43776:SF7">
    <property type="entry name" value="D,D-DIPEPTIDE TRANSPORT ATP-BINDING PROTEIN DDPF-RELATED"/>
    <property type="match status" value="1"/>
</dbReference>
<dbReference type="InterPro" id="IPR003593">
    <property type="entry name" value="AAA+_ATPase"/>
</dbReference>
<dbReference type="NCBIfam" id="TIGR01727">
    <property type="entry name" value="oligo_HPY"/>
    <property type="match status" value="1"/>
</dbReference>
<dbReference type="GO" id="GO:0015833">
    <property type="term" value="P:peptide transport"/>
    <property type="evidence" value="ECO:0007669"/>
    <property type="project" value="InterPro"/>
</dbReference>
<dbReference type="AlphaFoldDB" id="A0A8J3I1H7"/>
<dbReference type="SUPFAM" id="SSF52540">
    <property type="entry name" value="P-loop containing nucleoside triphosphate hydrolases"/>
    <property type="match status" value="1"/>
</dbReference>
<dbReference type="GO" id="GO:0016887">
    <property type="term" value="F:ATP hydrolysis activity"/>
    <property type="evidence" value="ECO:0007669"/>
    <property type="project" value="InterPro"/>
</dbReference>
<dbReference type="Pfam" id="PF00005">
    <property type="entry name" value="ABC_tran"/>
    <property type="match status" value="1"/>
</dbReference>
<evidence type="ECO:0000256" key="4">
    <source>
        <dbReference type="ARBA" id="ARBA00022840"/>
    </source>
</evidence>
<comment type="similarity">
    <text evidence="1">Belongs to the ABC transporter superfamily.</text>
</comment>
<dbReference type="InterPro" id="IPR013563">
    <property type="entry name" value="Oligopep_ABC_C"/>
</dbReference>
<dbReference type="FunFam" id="3.40.50.300:FF:000016">
    <property type="entry name" value="Oligopeptide ABC transporter ATP-binding component"/>
    <property type="match status" value="1"/>
</dbReference>
<dbReference type="SMART" id="SM00382">
    <property type="entry name" value="AAA"/>
    <property type="match status" value="1"/>
</dbReference>
<evidence type="ECO:0000313" key="7">
    <source>
        <dbReference type="Proteomes" id="UP000612362"/>
    </source>
</evidence>
<reference evidence="6" key="1">
    <citation type="submission" date="2020-10" db="EMBL/GenBank/DDBJ databases">
        <title>Taxonomic study of unclassified bacteria belonging to the class Ktedonobacteria.</title>
        <authorList>
            <person name="Yabe S."/>
            <person name="Wang C.M."/>
            <person name="Zheng Y."/>
            <person name="Sakai Y."/>
            <person name="Cavaletti L."/>
            <person name="Monciardini P."/>
            <person name="Donadio S."/>
        </authorList>
    </citation>
    <scope>NUCLEOTIDE SEQUENCE</scope>
    <source>
        <strain evidence="6">SOSP1-1</strain>
    </source>
</reference>
<dbReference type="PROSITE" id="PS50893">
    <property type="entry name" value="ABC_TRANSPORTER_2"/>
    <property type="match status" value="1"/>
</dbReference>
<evidence type="ECO:0000259" key="5">
    <source>
        <dbReference type="PROSITE" id="PS50893"/>
    </source>
</evidence>
<keyword evidence="2" id="KW-0813">Transport</keyword>
<dbReference type="InterPro" id="IPR003439">
    <property type="entry name" value="ABC_transporter-like_ATP-bd"/>
</dbReference>
<keyword evidence="7" id="KW-1185">Reference proteome</keyword>
<protein>
    <submittedName>
        <fullName evidence="6">ABC transporter ATP-binding protein</fullName>
    </submittedName>
</protein>
<dbReference type="RefSeq" id="WP_220194415.1">
    <property type="nucleotide sequence ID" value="NZ_BNJF01000001.1"/>
</dbReference>
<evidence type="ECO:0000256" key="2">
    <source>
        <dbReference type="ARBA" id="ARBA00022448"/>
    </source>
</evidence>
<comment type="caution">
    <text evidence="6">The sequence shown here is derived from an EMBL/GenBank/DDBJ whole genome shotgun (WGS) entry which is preliminary data.</text>
</comment>
<dbReference type="Pfam" id="PF08352">
    <property type="entry name" value="oligo_HPY"/>
    <property type="match status" value="1"/>
</dbReference>
<dbReference type="NCBIfam" id="NF008453">
    <property type="entry name" value="PRK11308.1"/>
    <property type="match status" value="1"/>
</dbReference>
<evidence type="ECO:0000256" key="3">
    <source>
        <dbReference type="ARBA" id="ARBA00022741"/>
    </source>
</evidence>
<dbReference type="CDD" id="cd03257">
    <property type="entry name" value="ABC_NikE_OppD_transporters"/>
    <property type="match status" value="1"/>
</dbReference>
<keyword evidence="3" id="KW-0547">Nucleotide-binding</keyword>
<dbReference type="GO" id="GO:0005524">
    <property type="term" value="F:ATP binding"/>
    <property type="evidence" value="ECO:0007669"/>
    <property type="project" value="UniProtKB-KW"/>
</dbReference>
<dbReference type="Gene3D" id="3.40.50.300">
    <property type="entry name" value="P-loop containing nucleotide triphosphate hydrolases"/>
    <property type="match status" value="1"/>
</dbReference>
<dbReference type="PANTHER" id="PTHR43776">
    <property type="entry name" value="TRANSPORT ATP-BINDING PROTEIN"/>
    <property type="match status" value="1"/>
</dbReference>
<dbReference type="Proteomes" id="UP000612362">
    <property type="component" value="Unassembled WGS sequence"/>
</dbReference>
<feature type="domain" description="ABC transporter" evidence="5">
    <location>
        <begin position="22"/>
        <end position="263"/>
    </location>
</feature>
<name>A0A8J3I1H7_9CHLR</name>
<dbReference type="PROSITE" id="PS00211">
    <property type="entry name" value="ABC_TRANSPORTER_1"/>
    <property type="match status" value="1"/>
</dbReference>
<organism evidence="6 7">
    <name type="scientific">Ktedonospora formicarum</name>
    <dbReference type="NCBI Taxonomy" id="2778364"/>
    <lineage>
        <taxon>Bacteria</taxon>
        <taxon>Bacillati</taxon>
        <taxon>Chloroflexota</taxon>
        <taxon>Ktedonobacteria</taxon>
        <taxon>Ktedonobacterales</taxon>
        <taxon>Ktedonobacteraceae</taxon>
        <taxon>Ktedonospora</taxon>
    </lineage>
</organism>
<sequence length="349" mass="39047">MSDNSNQQSTLLDVQGLKTYFPLTQGIVFQRKVGDIRAVDDVSLSIERGKTLGLVGESGSGKTTIARTLVRLYKPTAGKILFDGKDLATLEGEELRRVRQRLQMIFQDPYASLNPRFTIGSLIGEPMHIYKTASPKEVQEQVVELLRVVGLRPEYIDRYPHEFSGGQRQRIAVARALAINPDFIIADEPVSALDVSVRAQVLNLLQRLQRQFSLTYLFVSHDLSVVRHVADRIAVMYLGKIVELADRDELYASPQHPYTMALLSAVPIPDPQIEKKRKRIILTGDLPSPINIPRGCRFHTRCPMAQSICREVEPPFEAKRGREHYAACHFSDQTSTLASSTPEASPSNA</sequence>
<keyword evidence="4 6" id="KW-0067">ATP-binding</keyword>
<dbReference type="InterPro" id="IPR050319">
    <property type="entry name" value="ABC_transp_ATP-bind"/>
</dbReference>